<evidence type="ECO:0000313" key="3">
    <source>
        <dbReference type="Proteomes" id="UP000520156"/>
    </source>
</evidence>
<protein>
    <submittedName>
        <fullName evidence="2">Uncharacterized protein</fullName>
    </submittedName>
</protein>
<gene>
    <name evidence="2" type="ORF">H7F49_08540</name>
</gene>
<sequence length="75" mass="8358">MDDFAAPAFGVLLMAVSAPALAYALITGRLWVGFFPLPETFSPELIRRSDNPRRYHWHLFGQCACLMAGLYLLAV</sequence>
<keyword evidence="1" id="KW-1133">Transmembrane helix</keyword>
<dbReference type="Proteomes" id="UP000520156">
    <property type="component" value="Unassembled WGS sequence"/>
</dbReference>
<feature type="transmembrane region" description="Helical" evidence="1">
    <location>
        <begin position="55"/>
        <end position="74"/>
    </location>
</feature>
<name>A0A7X1F826_9SPHN</name>
<dbReference type="RefSeq" id="WP_185683164.1">
    <property type="nucleotide sequence ID" value="NZ_JACLAU010000009.1"/>
</dbReference>
<reference evidence="2 3" key="1">
    <citation type="submission" date="2020-08" db="EMBL/GenBank/DDBJ databases">
        <title>The genome sequence of Novosphingobium flavum 4Y4.</title>
        <authorList>
            <person name="Liu Y."/>
        </authorList>
    </citation>
    <scope>NUCLEOTIDE SEQUENCE [LARGE SCALE GENOMIC DNA]</scope>
    <source>
        <strain evidence="2 3">4Y4</strain>
    </source>
</reference>
<organism evidence="2 3">
    <name type="scientific">Novosphingobium aerophilum</name>
    <dbReference type="NCBI Taxonomy" id="2839843"/>
    <lineage>
        <taxon>Bacteria</taxon>
        <taxon>Pseudomonadati</taxon>
        <taxon>Pseudomonadota</taxon>
        <taxon>Alphaproteobacteria</taxon>
        <taxon>Sphingomonadales</taxon>
        <taxon>Sphingomonadaceae</taxon>
        <taxon>Novosphingobium</taxon>
    </lineage>
</organism>
<comment type="caution">
    <text evidence="2">The sequence shown here is derived from an EMBL/GenBank/DDBJ whole genome shotgun (WGS) entry which is preliminary data.</text>
</comment>
<keyword evidence="3" id="KW-1185">Reference proteome</keyword>
<keyword evidence="1" id="KW-0472">Membrane</keyword>
<accession>A0A7X1F826</accession>
<proteinExistence type="predicted"/>
<dbReference type="AlphaFoldDB" id="A0A7X1F826"/>
<keyword evidence="1" id="KW-0812">Transmembrane</keyword>
<dbReference type="EMBL" id="JACLAU010000009">
    <property type="protein sequence ID" value="MBC2651749.1"/>
    <property type="molecule type" value="Genomic_DNA"/>
</dbReference>
<evidence type="ECO:0000313" key="2">
    <source>
        <dbReference type="EMBL" id="MBC2651749.1"/>
    </source>
</evidence>
<evidence type="ECO:0000256" key="1">
    <source>
        <dbReference type="SAM" id="Phobius"/>
    </source>
</evidence>